<reference evidence="2 3" key="1">
    <citation type="submission" date="2020-07" db="EMBL/GenBank/DDBJ databases">
        <title>Vallitalea guaymasensis genome.</title>
        <authorList>
            <person name="Postec A."/>
        </authorList>
    </citation>
    <scope>NUCLEOTIDE SEQUENCE [LARGE SCALE GENOMIC DNA]</scope>
    <source>
        <strain evidence="2 3">Ra1766G1</strain>
    </source>
</reference>
<dbReference type="RefSeq" id="WP_212693626.1">
    <property type="nucleotide sequence ID" value="NZ_CP058561.1"/>
</dbReference>
<dbReference type="SUPFAM" id="SSF46565">
    <property type="entry name" value="Chaperone J-domain"/>
    <property type="match status" value="1"/>
</dbReference>
<dbReference type="InterPro" id="IPR036869">
    <property type="entry name" value="J_dom_sf"/>
</dbReference>
<dbReference type="Proteomes" id="UP000677305">
    <property type="component" value="Chromosome"/>
</dbReference>
<evidence type="ECO:0000313" key="3">
    <source>
        <dbReference type="Proteomes" id="UP000677305"/>
    </source>
</evidence>
<dbReference type="GO" id="GO:0006260">
    <property type="term" value="P:DNA replication"/>
    <property type="evidence" value="ECO:0007669"/>
    <property type="project" value="UniProtKB-KW"/>
</dbReference>
<evidence type="ECO:0008006" key="4">
    <source>
        <dbReference type="Google" id="ProtNLM"/>
    </source>
</evidence>
<dbReference type="AlphaFoldDB" id="A0A8J8SCN1"/>
<sequence length="203" mass="24591">MFSADYYRLVEEKWFCLWDYMWLENPKRNQVFTSFCSFVGIEFDNMYDFIESKVERVRKPLIKEYKQTEEYKTSKKHDGIITAHRKAKKEFEEKYGTCTYDMCYTVFGELWNTKKLEQIKAIYKTKQKYKEQYSNYYNNNSYSNSNYDYSSLFSATSAYTDKEKDMLKTIYKRMATVFHPDNKNGDEGIMKFINSKLKNEWGI</sequence>
<gene>
    <name evidence="2" type="ORF">HYG85_12095</name>
</gene>
<dbReference type="EMBL" id="CP058561">
    <property type="protein sequence ID" value="QUH29605.1"/>
    <property type="molecule type" value="Genomic_DNA"/>
</dbReference>
<name>A0A8J8SCN1_9FIRM</name>
<dbReference type="KEGG" id="vgu:HYG85_12095"/>
<accession>A0A8J8SCN1</accession>
<keyword evidence="1" id="KW-0235">DNA replication</keyword>
<organism evidence="2 3">
    <name type="scientific">Vallitalea guaymasensis</name>
    <dbReference type="NCBI Taxonomy" id="1185412"/>
    <lineage>
        <taxon>Bacteria</taxon>
        <taxon>Bacillati</taxon>
        <taxon>Bacillota</taxon>
        <taxon>Clostridia</taxon>
        <taxon>Lachnospirales</taxon>
        <taxon>Vallitaleaceae</taxon>
        <taxon>Vallitalea</taxon>
    </lineage>
</organism>
<protein>
    <recommendedName>
        <fullName evidence="4">J domain-containing protein</fullName>
    </recommendedName>
</protein>
<evidence type="ECO:0000256" key="1">
    <source>
        <dbReference type="ARBA" id="ARBA00022705"/>
    </source>
</evidence>
<evidence type="ECO:0000313" key="2">
    <source>
        <dbReference type="EMBL" id="QUH29605.1"/>
    </source>
</evidence>
<keyword evidence="3" id="KW-1185">Reference proteome</keyword>
<proteinExistence type="predicted"/>